<dbReference type="AlphaFoldDB" id="A0AAD5E542"/>
<dbReference type="GeneID" id="75916931"/>
<gene>
    <name evidence="1" type="ORF">K450DRAFT_256982</name>
</gene>
<organism evidence="1 2">
    <name type="scientific">Umbelopsis ramanniana AG</name>
    <dbReference type="NCBI Taxonomy" id="1314678"/>
    <lineage>
        <taxon>Eukaryota</taxon>
        <taxon>Fungi</taxon>
        <taxon>Fungi incertae sedis</taxon>
        <taxon>Mucoromycota</taxon>
        <taxon>Mucoromycotina</taxon>
        <taxon>Umbelopsidomycetes</taxon>
        <taxon>Umbelopsidales</taxon>
        <taxon>Umbelopsidaceae</taxon>
        <taxon>Umbelopsis</taxon>
    </lineage>
</organism>
<accession>A0AAD5E542</accession>
<name>A0AAD5E542_UMBRA</name>
<dbReference type="Proteomes" id="UP001206595">
    <property type="component" value="Unassembled WGS sequence"/>
</dbReference>
<dbReference type="RefSeq" id="XP_051441495.1">
    <property type="nucleotide sequence ID" value="XM_051591588.1"/>
</dbReference>
<dbReference type="EMBL" id="MU620955">
    <property type="protein sequence ID" value="KAI8576491.1"/>
    <property type="molecule type" value="Genomic_DNA"/>
</dbReference>
<reference evidence="1" key="2">
    <citation type="journal article" date="2022" name="Proc. Natl. Acad. Sci. U.S.A.">
        <title>Diploid-dominant life cycles characterize the early evolution of Fungi.</title>
        <authorList>
            <person name="Amses K.R."/>
            <person name="Simmons D.R."/>
            <person name="Longcore J.E."/>
            <person name="Mondo S.J."/>
            <person name="Seto K."/>
            <person name="Jeronimo G.H."/>
            <person name="Bonds A.E."/>
            <person name="Quandt C.A."/>
            <person name="Davis W.J."/>
            <person name="Chang Y."/>
            <person name="Federici B.A."/>
            <person name="Kuo A."/>
            <person name="LaButti K."/>
            <person name="Pangilinan J."/>
            <person name="Andreopoulos W."/>
            <person name="Tritt A."/>
            <person name="Riley R."/>
            <person name="Hundley H."/>
            <person name="Johnson J."/>
            <person name="Lipzen A."/>
            <person name="Barry K."/>
            <person name="Lang B.F."/>
            <person name="Cuomo C.A."/>
            <person name="Buchler N.E."/>
            <person name="Grigoriev I.V."/>
            <person name="Spatafora J.W."/>
            <person name="Stajich J.E."/>
            <person name="James T.Y."/>
        </authorList>
    </citation>
    <scope>NUCLEOTIDE SEQUENCE</scope>
    <source>
        <strain evidence="1">AG</strain>
    </source>
</reference>
<comment type="caution">
    <text evidence="1">The sequence shown here is derived from an EMBL/GenBank/DDBJ whole genome shotgun (WGS) entry which is preliminary data.</text>
</comment>
<reference evidence="1" key="1">
    <citation type="submission" date="2021-06" db="EMBL/GenBank/DDBJ databases">
        <authorList>
            <consortium name="DOE Joint Genome Institute"/>
            <person name="Mondo S.J."/>
            <person name="Amses K.R."/>
            <person name="Simmons D.R."/>
            <person name="Longcore J.E."/>
            <person name="Seto K."/>
            <person name="Alves G.H."/>
            <person name="Bonds A.E."/>
            <person name="Quandt C.A."/>
            <person name="Davis W.J."/>
            <person name="Chang Y."/>
            <person name="Letcher P.M."/>
            <person name="Powell M.J."/>
            <person name="Kuo A."/>
            <person name="Labutti K."/>
            <person name="Pangilinan J."/>
            <person name="Andreopoulos W."/>
            <person name="Tritt A."/>
            <person name="Riley R."/>
            <person name="Hundley H."/>
            <person name="Johnson J."/>
            <person name="Lipzen A."/>
            <person name="Barry K."/>
            <person name="Berbee M.L."/>
            <person name="Buchler N.E."/>
            <person name="Grigoriev I.V."/>
            <person name="Spatafora J.W."/>
            <person name="Stajich J.E."/>
            <person name="James T.Y."/>
        </authorList>
    </citation>
    <scope>NUCLEOTIDE SEQUENCE</scope>
    <source>
        <strain evidence="1">AG</strain>
    </source>
</reference>
<keyword evidence="2" id="KW-1185">Reference proteome</keyword>
<sequence length="99" mass="11308">IAHLYASTSYVDSNSPCDIYALSSIRLLPWIADWSIWCKRYSKMHAIRFYDKNTQRDTAVVTSNNRKVDGRLVYDVNGRLSTLTEHLTNTMCNVMGCVA</sequence>
<feature type="non-terminal residue" evidence="1">
    <location>
        <position position="99"/>
    </location>
</feature>
<proteinExistence type="predicted"/>
<protein>
    <submittedName>
        <fullName evidence="1">Uncharacterized protein</fullName>
    </submittedName>
</protein>
<evidence type="ECO:0000313" key="1">
    <source>
        <dbReference type="EMBL" id="KAI8576491.1"/>
    </source>
</evidence>
<evidence type="ECO:0000313" key="2">
    <source>
        <dbReference type="Proteomes" id="UP001206595"/>
    </source>
</evidence>